<feature type="transmembrane region" description="Helical" evidence="14">
    <location>
        <begin position="52"/>
        <end position="69"/>
    </location>
</feature>
<evidence type="ECO:0000256" key="3">
    <source>
        <dbReference type="ARBA" id="ARBA00010323"/>
    </source>
</evidence>
<name>A0ABS6SDG3_9SPHN</name>
<comment type="pathway">
    <text evidence="2">Glycan biosynthesis; alginate biosynthesis.</text>
</comment>
<keyword evidence="16" id="KW-1185">Reference proteome</keyword>
<dbReference type="InterPro" id="IPR024194">
    <property type="entry name" value="Ac/AlaTfrase_AlgI/DltB"/>
</dbReference>
<keyword evidence="6 13" id="KW-0808">Transferase</keyword>
<reference evidence="15 16" key="1">
    <citation type="submission" date="2021-04" db="EMBL/GenBank/DDBJ databases">
        <authorList>
            <person name="Pira H."/>
            <person name="Risdian C."/>
            <person name="Wink J."/>
        </authorList>
    </citation>
    <scope>NUCLEOTIDE SEQUENCE [LARGE SCALE GENOMIC DNA]</scope>
    <source>
        <strain evidence="15 16">WHA3</strain>
    </source>
</reference>
<keyword evidence="7 14" id="KW-0812">Transmembrane</keyword>
<evidence type="ECO:0000256" key="14">
    <source>
        <dbReference type="SAM" id="Phobius"/>
    </source>
</evidence>
<organism evidence="15 16">
    <name type="scientific">Pacificimonas pallii</name>
    <dbReference type="NCBI Taxonomy" id="2827236"/>
    <lineage>
        <taxon>Bacteria</taxon>
        <taxon>Pseudomonadati</taxon>
        <taxon>Pseudomonadota</taxon>
        <taxon>Alphaproteobacteria</taxon>
        <taxon>Sphingomonadales</taxon>
        <taxon>Sphingosinicellaceae</taxon>
        <taxon>Pacificimonas</taxon>
    </lineage>
</organism>
<feature type="transmembrane region" description="Helical" evidence="14">
    <location>
        <begin position="387"/>
        <end position="407"/>
    </location>
</feature>
<gene>
    <name evidence="15" type="ORF">KCG44_05765</name>
</gene>
<dbReference type="InterPro" id="IPR028362">
    <property type="entry name" value="AlgI"/>
</dbReference>
<proteinExistence type="inferred from homology"/>
<comment type="caution">
    <text evidence="15">The sequence shown here is derived from an EMBL/GenBank/DDBJ whole genome shotgun (WGS) entry which is preliminary data.</text>
</comment>
<evidence type="ECO:0000313" key="16">
    <source>
        <dbReference type="Proteomes" id="UP000722336"/>
    </source>
</evidence>
<evidence type="ECO:0000256" key="9">
    <source>
        <dbReference type="ARBA" id="ARBA00022989"/>
    </source>
</evidence>
<feature type="transmembrane region" description="Helical" evidence="14">
    <location>
        <begin position="313"/>
        <end position="340"/>
    </location>
</feature>
<evidence type="ECO:0000256" key="12">
    <source>
        <dbReference type="ARBA" id="ARBA00031030"/>
    </source>
</evidence>
<evidence type="ECO:0000256" key="10">
    <source>
        <dbReference type="ARBA" id="ARBA00023136"/>
    </source>
</evidence>
<dbReference type="RefSeq" id="WP_218444872.1">
    <property type="nucleotide sequence ID" value="NZ_JAGSPA010000002.1"/>
</dbReference>
<feature type="transmembrane region" description="Helical" evidence="14">
    <location>
        <begin position="477"/>
        <end position="496"/>
    </location>
</feature>
<dbReference type="PIRSF" id="PIRSF016636">
    <property type="entry name" value="AlgI_DltB"/>
    <property type="match status" value="1"/>
</dbReference>
<evidence type="ECO:0000256" key="4">
    <source>
        <dbReference type="ARBA" id="ARBA00016084"/>
    </source>
</evidence>
<comment type="subcellular location">
    <subcellularLocation>
        <location evidence="1">Cell membrane</location>
        <topology evidence="1">Multi-pass membrane protein</topology>
    </subcellularLocation>
</comment>
<keyword evidence="10 13" id="KW-0472">Membrane</keyword>
<feature type="transmembrane region" description="Helical" evidence="14">
    <location>
        <begin position="146"/>
        <end position="165"/>
    </location>
</feature>
<comment type="similarity">
    <text evidence="3 13">Belongs to the membrane-bound acyltransferase family.</text>
</comment>
<dbReference type="PIRSF" id="PIRSF500217">
    <property type="entry name" value="AlgI"/>
    <property type="match status" value="1"/>
</dbReference>
<evidence type="ECO:0000256" key="1">
    <source>
        <dbReference type="ARBA" id="ARBA00004651"/>
    </source>
</evidence>
<keyword evidence="5 13" id="KW-1003">Cell membrane</keyword>
<keyword evidence="9 14" id="KW-1133">Transmembrane helix</keyword>
<evidence type="ECO:0000256" key="11">
    <source>
        <dbReference type="ARBA" id="ARBA00023315"/>
    </source>
</evidence>
<evidence type="ECO:0000313" key="15">
    <source>
        <dbReference type="EMBL" id="MBV7256290.1"/>
    </source>
</evidence>
<protein>
    <recommendedName>
        <fullName evidence="4">Probable alginate O-acetylase AlgI</fullName>
    </recommendedName>
    <alternativeName>
        <fullName evidence="12">Alginate biosynthesis protein AlgI</fullName>
    </alternativeName>
</protein>
<dbReference type="InterPro" id="IPR051085">
    <property type="entry name" value="MB_O-acyltransferase"/>
</dbReference>
<dbReference type="PANTHER" id="PTHR13285">
    <property type="entry name" value="ACYLTRANSFERASE"/>
    <property type="match status" value="1"/>
</dbReference>
<evidence type="ECO:0000256" key="7">
    <source>
        <dbReference type="ARBA" id="ARBA00022692"/>
    </source>
</evidence>
<dbReference type="Pfam" id="PF03062">
    <property type="entry name" value="MBOAT"/>
    <property type="match status" value="1"/>
</dbReference>
<feature type="transmembrane region" description="Helical" evidence="14">
    <location>
        <begin position="360"/>
        <end position="380"/>
    </location>
</feature>
<feature type="transmembrane region" description="Helical" evidence="14">
    <location>
        <begin position="427"/>
        <end position="447"/>
    </location>
</feature>
<evidence type="ECO:0000256" key="6">
    <source>
        <dbReference type="ARBA" id="ARBA00022679"/>
    </source>
</evidence>
<feature type="transmembrane region" description="Helical" evidence="14">
    <location>
        <begin position="6"/>
        <end position="23"/>
    </location>
</feature>
<evidence type="ECO:0000256" key="8">
    <source>
        <dbReference type="ARBA" id="ARBA00022841"/>
    </source>
</evidence>
<feature type="transmembrane region" description="Helical" evidence="14">
    <location>
        <begin position="76"/>
        <end position="93"/>
    </location>
</feature>
<feature type="transmembrane region" description="Helical" evidence="14">
    <location>
        <begin position="180"/>
        <end position="199"/>
    </location>
</feature>
<evidence type="ECO:0000256" key="2">
    <source>
        <dbReference type="ARBA" id="ARBA00005182"/>
    </source>
</evidence>
<dbReference type="InterPro" id="IPR004299">
    <property type="entry name" value="MBOAT_fam"/>
</dbReference>
<accession>A0ABS6SDG3</accession>
<keyword evidence="8" id="KW-0016">Alginate biosynthesis</keyword>
<evidence type="ECO:0000256" key="5">
    <source>
        <dbReference type="ARBA" id="ARBA00022475"/>
    </source>
</evidence>
<dbReference type="EMBL" id="JAGSPA010000002">
    <property type="protein sequence ID" value="MBV7256290.1"/>
    <property type="molecule type" value="Genomic_DNA"/>
</dbReference>
<evidence type="ECO:0000256" key="13">
    <source>
        <dbReference type="PIRNR" id="PIRNR016636"/>
    </source>
</evidence>
<sequence>MLFNSYLFIFAFLPVTIIGFATLGQRSKRAAIGWLTLTSLIFYGYWNPPYVLVLIGSILANYLIGRAISREGGKTKWRVILGVLLNLGLLFYYKYTNFFLDNVAEMTGADWELGTILLPIGISFYTFTQIAYLIDCQRGFVREYNLLDYALFVSFFPQLIAGPILHHKEMMPQFDQPETYRIGSSNLAIGATIFIFGLFKKAVLADGIAVYATPLFVGADSGLNPDFFAAWGGALAYTFQLYFDFSGYSDMAIGLARMFGIVLPLNFASPYKSRNIVEFWRTWHMTLSRFLRDYLYISLGGNRKGNVRRYINLFLTMLLGGIWHGAGWNFAIWGALHGIYLMINHAWSGSIGRVLGPGRLVTFGAWAITFLAVVIGWVFFRAVTLDGALNVVSGMAGMNGIALPSAITARLGGLTDIFPISTGEGGGAAFVSQWLWIIALFLISVFAPNTQEIMRKTDPALDFDGTLVRSRITWRPTFGWAMITALLGLISILALTRVSEFLYFQF</sequence>
<feature type="transmembrane region" description="Helical" evidence="14">
    <location>
        <begin position="113"/>
        <end position="134"/>
    </location>
</feature>
<dbReference type="Proteomes" id="UP000722336">
    <property type="component" value="Unassembled WGS sequence"/>
</dbReference>
<keyword evidence="11 13" id="KW-0012">Acyltransferase</keyword>
<dbReference type="PANTHER" id="PTHR13285:SF23">
    <property type="entry name" value="TEICHOIC ACID D-ALANYLTRANSFERASE"/>
    <property type="match status" value="1"/>
</dbReference>